<name>A0A1R1F462_9BACL</name>
<gene>
    <name evidence="2" type="ORF">BK138_10035</name>
</gene>
<feature type="transmembrane region" description="Helical" evidence="1">
    <location>
        <begin position="86"/>
        <end position="107"/>
    </location>
</feature>
<dbReference type="RefSeq" id="WP_076168939.1">
    <property type="nucleotide sequence ID" value="NZ_MRTP01000001.1"/>
</dbReference>
<dbReference type="STRING" id="297318.BK138_10035"/>
<feature type="transmembrane region" description="Helical" evidence="1">
    <location>
        <begin position="12"/>
        <end position="33"/>
    </location>
</feature>
<evidence type="ECO:0000313" key="2">
    <source>
        <dbReference type="EMBL" id="OMF58810.1"/>
    </source>
</evidence>
<feature type="transmembrane region" description="Helical" evidence="1">
    <location>
        <begin position="143"/>
        <end position="161"/>
    </location>
</feature>
<keyword evidence="1" id="KW-0812">Transmembrane</keyword>
<feature type="transmembrane region" description="Helical" evidence="1">
    <location>
        <begin position="113"/>
        <end position="136"/>
    </location>
</feature>
<keyword evidence="1" id="KW-0472">Membrane</keyword>
<organism evidence="2 3">
    <name type="scientific">Paenibacillus rhizosphaerae</name>
    <dbReference type="NCBI Taxonomy" id="297318"/>
    <lineage>
        <taxon>Bacteria</taxon>
        <taxon>Bacillati</taxon>
        <taxon>Bacillota</taxon>
        <taxon>Bacilli</taxon>
        <taxon>Bacillales</taxon>
        <taxon>Paenibacillaceae</taxon>
        <taxon>Paenibacillus</taxon>
    </lineage>
</organism>
<accession>A0A1R1F462</accession>
<keyword evidence="3" id="KW-1185">Reference proteome</keyword>
<dbReference type="Proteomes" id="UP000187172">
    <property type="component" value="Unassembled WGS sequence"/>
</dbReference>
<dbReference type="EMBL" id="MRTP01000001">
    <property type="protein sequence ID" value="OMF58810.1"/>
    <property type="molecule type" value="Genomic_DNA"/>
</dbReference>
<evidence type="ECO:0000256" key="1">
    <source>
        <dbReference type="SAM" id="Phobius"/>
    </source>
</evidence>
<reference evidence="2 3" key="1">
    <citation type="submission" date="2016-11" db="EMBL/GenBank/DDBJ databases">
        <title>Paenibacillus species isolates.</title>
        <authorList>
            <person name="Beno S.M."/>
        </authorList>
    </citation>
    <scope>NUCLEOTIDE SEQUENCE [LARGE SCALE GENOMIC DNA]</scope>
    <source>
        <strain evidence="2 3">FSL R5-0378</strain>
    </source>
</reference>
<feature type="transmembrane region" description="Helical" evidence="1">
    <location>
        <begin position="45"/>
        <end position="65"/>
    </location>
</feature>
<feature type="transmembrane region" description="Helical" evidence="1">
    <location>
        <begin position="173"/>
        <end position="195"/>
    </location>
</feature>
<sequence>MKKPSGTIHSSAIRGTASGVFFMALFGTLWAYTGIMGLQEFAAPLWLAAAVAIGVVLFIGGASLIRGSRKIKDQSSVTDARPGKRIAILFNIVFAAEGAAIAIAVAVCNAAGRTALIPIVTALIVGIHFFPLAFLFRVKFYHLTGALLCLLALATLLFLPVEASFGAAHINAYMSVVGLGSALILWGTGTVIWFMGKRLLKVSKL</sequence>
<protein>
    <submittedName>
        <fullName evidence="2">Uncharacterized protein</fullName>
    </submittedName>
</protein>
<dbReference type="AlphaFoldDB" id="A0A1R1F462"/>
<keyword evidence="1" id="KW-1133">Transmembrane helix</keyword>
<evidence type="ECO:0000313" key="3">
    <source>
        <dbReference type="Proteomes" id="UP000187172"/>
    </source>
</evidence>
<comment type="caution">
    <text evidence="2">The sequence shown here is derived from an EMBL/GenBank/DDBJ whole genome shotgun (WGS) entry which is preliminary data.</text>
</comment>
<proteinExistence type="predicted"/>